<name>A0A2S8BM91_9MYCO</name>
<feature type="compositionally biased region" description="Polar residues" evidence="1">
    <location>
        <begin position="55"/>
        <end position="76"/>
    </location>
</feature>
<dbReference type="AlphaFoldDB" id="A0A2S8BM91"/>
<dbReference type="EMBL" id="PPEA01000297">
    <property type="protein sequence ID" value="PQM47696.1"/>
    <property type="molecule type" value="Genomic_DNA"/>
</dbReference>
<gene>
    <name evidence="2" type="ORF">C1Y40_02091</name>
</gene>
<sequence length="85" mass="8981">MVPPPWDSTKPSRRRSLARENFESLIPLARIISVSAVAAMSPKPMMASRVRSSKPPATTSSALPNRILSTPSSTETAAVAHAPTG</sequence>
<accession>A0A2S8BM91</accession>
<evidence type="ECO:0000256" key="1">
    <source>
        <dbReference type="SAM" id="MobiDB-lite"/>
    </source>
</evidence>
<protein>
    <submittedName>
        <fullName evidence="2">Uncharacterized protein</fullName>
    </submittedName>
</protein>
<comment type="caution">
    <text evidence="2">The sequence shown here is derived from an EMBL/GenBank/DDBJ whole genome shotgun (WGS) entry which is preliminary data.</text>
</comment>
<evidence type="ECO:0000313" key="3">
    <source>
        <dbReference type="Proteomes" id="UP000238296"/>
    </source>
</evidence>
<evidence type="ECO:0000313" key="2">
    <source>
        <dbReference type="EMBL" id="PQM47696.1"/>
    </source>
</evidence>
<proteinExistence type="predicted"/>
<reference evidence="2 3" key="1">
    <citation type="journal article" date="2017" name="Int. J. Syst. Evol. Microbiol.">
        <title>Mycobacterium talmoniae sp. nov., a slowly growing mycobacterium isolated from human respiratory samples.</title>
        <authorList>
            <person name="Davidson R.M."/>
            <person name="DeGroote M.A."/>
            <person name="Marola J.L."/>
            <person name="Buss S."/>
            <person name="Jones V."/>
            <person name="McNeil M.R."/>
            <person name="Freifeld A.G."/>
            <person name="Elaine Epperson L."/>
            <person name="Hasan N.A."/>
            <person name="Jackson M."/>
            <person name="Iwen P.C."/>
            <person name="Salfinger M."/>
            <person name="Strong M."/>
        </authorList>
    </citation>
    <scope>NUCLEOTIDE SEQUENCE [LARGE SCALE GENOMIC DNA]</scope>
    <source>
        <strain evidence="2 3">ATCC BAA-2683</strain>
    </source>
</reference>
<feature type="region of interest" description="Disordered" evidence="1">
    <location>
        <begin position="44"/>
        <end position="85"/>
    </location>
</feature>
<dbReference type="Proteomes" id="UP000238296">
    <property type="component" value="Unassembled WGS sequence"/>
</dbReference>
<organism evidence="2 3">
    <name type="scientific">Mycobacterium talmoniae</name>
    <dbReference type="NCBI Taxonomy" id="1858794"/>
    <lineage>
        <taxon>Bacteria</taxon>
        <taxon>Bacillati</taxon>
        <taxon>Actinomycetota</taxon>
        <taxon>Actinomycetes</taxon>
        <taxon>Mycobacteriales</taxon>
        <taxon>Mycobacteriaceae</taxon>
        <taxon>Mycobacterium</taxon>
    </lineage>
</organism>